<evidence type="ECO:0000313" key="4">
    <source>
        <dbReference type="Proteomes" id="UP000008372"/>
    </source>
</evidence>
<protein>
    <submittedName>
        <fullName evidence="3">Estradiol 17-beta-dehydrogenase 8</fullName>
    </submittedName>
</protein>
<dbReference type="SUPFAM" id="SSF51735">
    <property type="entry name" value="NAD(P)-binding Rossmann-fold domains"/>
    <property type="match status" value="1"/>
</dbReference>
<dbReference type="PANTHER" id="PTHR24321:SF8">
    <property type="entry name" value="ESTRADIOL 17-BETA-DEHYDROGENASE 8-RELATED"/>
    <property type="match status" value="1"/>
</dbReference>
<reference evidence="3 4" key="1">
    <citation type="journal article" date="2014" name="Environ. Microbiol.">
        <title>Comparative genomics of the marine bacterial genus Glaciecola reveals the high degree of genomic diversity and genomic characteristic for cold adaptation.</title>
        <authorList>
            <person name="Qin Q.L."/>
            <person name="Xie B.B."/>
            <person name="Yu Y."/>
            <person name="Shu Y.L."/>
            <person name="Rong J.C."/>
            <person name="Zhang Y.J."/>
            <person name="Zhao D.L."/>
            <person name="Chen X.L."/>
            <person name="Zhang X.Y."/>
            <person name="Chen B."/>
            <person name="Zhou B.C."/>
            <person name="Zhang Y.Z."/>
        </authorList>
    </citation>
    <scope>NUCLEOTIDE SEQUENCE [LARGE SCALE GENOMIC DNA]</scope>
    <source>
        <strain evidence="3 4">NO2</strain>
    </source>
</reference>
<dbReference type="InterPro" id="IPR002347">
    <property type="entry name" value="SDR_fam"/>
</dbReference>
<evidence type="ECO:0000313" key="3">
    <source>
        <dbReference type="EMBL" id="GAC06442.1"/>
    </source>
</evidence>
<comment type="caution">
    <text evidence="3">The sequence shown here is derived from an EMBL/GenBank/DDBJ whole genome shotgun (WGS) entry which is preliminary data.</text>
</comment>
<dbReference type="Proteomes" id="UP000008372">
    <property type="component" value="Unassembled WGS sequence"/>
</dbReference>
<evidence type="ECO:0000256" key="1">
    <source>
        <dbReference type="ARBA" id="ARBA00006484"/>
    </source>
</evidence>
<name>A0ABQ0IAN3_9ALTE</name>
<proteinExistence type="inferred from homology"/>
<dbReference type="PRINTS" id="PR00080">
    <property type="entry name" value="SDRFAMILY"/>
</dbReference>
<organism evidence="3 4">
    <name type="scientific">Paraglaciecola agarilytica NO2</name>
    <dbReference type="NCBI Taxonomy" id="1125747"/>
    <lineage>
        <taxon>Bacteria</taxon>
        <taxon>Pseudomonadati</taxon>
        <taxon>Pseudomonadota</taxon>
        <taxon>Gammaproteobacteria</taxon>
        <taxon>Alteromonadales</taxon>
        <taxon>Alteromonadaceae</taxon>
        <taxon>Paraglaciecola</taxon>
    </lineage>
</organism>
<dbReference type="Gene3D" id="3.40.50.720">
    <property type="entry name" value="NAD(P)-binding Rossmann-like Domain"/>
    <property type="match status" value="1"/>
</dbReference>
<dbReference type="PRINTS" id="PR00081">
    <property type="entry name" value="GDHRDH"/>
</dbReference>
<dbReference type="PANTHER" id="PTHR24321">
    <property type="entry name" value="DEHYDROGENASES, SHORT CHAIN"/>
    <property type="match status" value="1"/>
</dbReference>
<accession>A0ABQ0IAN3</accession>
<evidence type="ECO:0000256" key="2">
    <source>
        <dbReference type="ARBA" id="ARBA00023002"/>
    </source>
</evidence>
<dbReference type="RefSeq" id="WP_008305319.1">
    <property type="nucleotide sequence ID" value="NZ_BAEK01000065.1"/>
</dbReference>
<dbReference type="EMBL" id="BAEK01000065">
    <property type="protein sequence ID" value="GAC06442.1"/>
    <property type="molecule type" value="Genomic_DNA"/>
</dbReference>
<sequence>MSFINKVAVVTGGGSGIGKAIVEQLARQGAIVYAFDLNEDKLKAAFGGSSAIHTLAVDVSNSSDVIAAFAQVETDQNRLDILINGAGINAPTAEANKMLVDANIQTLETLKNGQIPTFKFIEGTSDEDFDKVMRVNLYSQFYCIRAAVPLLKKSGAGSIVNISSAAAQVGVSMPLYYPASKAGVLGLTRGAASELAPYNIRVNAVCPGAVDTPLMHKQPREVVDFLVSMQPIKRMASPEEMARTVLFLTDEEQSSYYTGQTISPNGGLYM</sequence>
<keyword evidence="2" id="KW-0560">Oxidoreductase</keyword>
<keyword evidence="4" id="KW-1185">Reference proteome</keyword>
<dbReference type="Pfam" id="PF13561">
    <property type="entry name" value="adh_short_C2"/>
    <property type="match status" value="1"/>
</dbReference>
<dbReference type="InterPro" id="IPR036291">
    <property type="entry name" value="NAD(P)-bd_dom_sf"/>
</dbReference>
<comment type="similarity">
    <text evidence="1">Belongs to the short-chain dehydrogenases/reductases (SDR) family.</text>
</comment>
<gene>
    <name evidence="3" type="ORF">GAGA_3609</name>
</gene>